<comment type="pathway">
    <text evidence="2">Organic acid metabolism; glycolate biosynthesis; glycolate from 2-phosphoglycolate: step 1/1.</text>
</comment>
<sequence>MHDFPIVLFDLDGTLIDSTPAIVESFETAFHCCGSLCPPADEVTALIGHPLLVMFARLGVHQGRLEEHVAAYKTHYRTVATAKTSLLPFAREAVEEAAGFARLGVVTTKTGSYSRVILEHLGIMDYFEVLVGYEDVVNVKPHPEPVLTALQRIGCVASERVFMVGDTSMDVQSALGACVTPLAVTSGYEAEEQLRCHAAHIFDHALDACRFARRKVLSGG</sequence>
<dbReference type="GO" id="GO:0008967">
    <property type="term" value="F:phosphoglycolate phosphatase activity"/>
    <property type="evidence" value="ECO:0007669"/>
    <property type="project" value="UniProtKB-EC"/>
</dbReference>
<dbReference type="InterPro" id="IPR050155">
    <property type="entry name" value="HAD-like_hydrolase_sf"/>
</dbReference>
<dbReference type="InterPro" id="IPR041492">
    <property type="entry name" value="HAD_2"/>
</dbReference>
<dbReference type="Gene3D" id="3.40.50.1000">
    <property type="entry name" value="HAD superfamily/HAD-like"/>
    <property type="match status" value="1"/>
</dbReference>
<dbReference type="OrthoDB" id="9793014at2"/>
<reference evidence="5 6" key="1">
    <citation type="submission" date="2010-12" db="EMBL/GenBank/DDBJ databases">
        <title>Complete sequence of Desulfurispirillum indicum S5.</title>
        <authorList>
            <consortium name="US DOE Joint Genome Institute"/>
            <person name="Lucas S."/>
            <person name="Copeland A."/>
            <person name="Lapidus A."/>
            <person name="Cheng J.-F."/>
            <person name="Goodwin L."/>
            <person name="Pitluck S."/>
            <person name="Chertkov O."/>
            <person name="Held B."/>
            <person name="Detter J.C."/>
            <person name="Han C."/>
            <person name="Tapia R."/>
            <person name="Land M."/>
            <person name="Hauser L."/>
            <person name="Kyrpides N."/>
            <person name="Ivanova N."/>
            <person name="Mikhailova N."/>
            <person name="Haggblom M."/>
            <person name="Rauschenbach I."/>
            <person name="Bini E."/>
            <person name="Woyke T."/>
        </authorList>
    </citation>
    <scope>NUCLEOTIDE SEQUENCE [LARGE SCALE GENOMIC DNA]</scope>
    <source>
        <strain evidence="6">ATCC BAA-1389 / DSM 22839 / S5</strain>
    </source>
</reference>
<keyword evidence="6" id="KW-1185">Reference proteome</keyword>
<name>E6W2P8_DESIS</name>
<organism evidence="5 6">
    <name type="scientific">Desulfurispirillum indicum (strain ATCC BAA-1389 / DSM 22839 / S5)</name>
    <dbReference type="NCBI Taxonomy" id="653733"/>
    <lineage>
        <taxon>Bacteria</taxon>
        <taxon>Pseudomonadati</taxon>
        <taxon>Chrysiogenota</taxon>
        <taxon>Chrysiogenia</taxon>
        <taxon>Chrysiogenales</taxon>
        <taxon>Chrysiogenaceae</taxon>
        <taxon>Desulfurispirillum</taxon>
    </lineage>
</organism>
<dbReference type="EMBL" id="CP002432">
    <property type="protein sequence ID" value="ADU65632.1"/>
    <property type="molecule type" value="Genomic_DNA"/>
</dbReference>
<proteinExistence type="inferred from homology"/>
<dbReference type="InterPro" id="IPR006439">
    <property type="entry name" value="HAD-SF_hydro_IA"/>
</dbReference>
<evidence type="ECO:0000256" key="1">
    <source>
        <dbReference type="ARBA" id="ARBA00000830"/>
    </source>
</evidence>
<evidence type="ECO:0000256" key="4">
    <source>
        <dbReference type="ARBA" id="ARBA00013078"/>
    </source>
</evidence>
<dbReference type="SFLD" id="SFLDG01129">
    <property type="entry name" value="C1.5:_HAD__Beta-PGM__Phosphata"/>
    <property type="match status" value="1"/>
</dbReference>
<dbReference type="SFLD" id="SFLDS00003">
    <property type="entry name" value="Haloacid_Dehalogenase"/>
    <property type="match status" value="1"/>
</dbReference>
<evidence type="ECO:0000256" key="3">
    <source>
        <dbReference type="ARBA" id="ARBA00006171"/>
    </source>
</evidence>
<evidence type="ECO:0000256" key="2">
    <source>
        <dbReference type="ARBA" id="ARBA00004818"/>
    </source>
</evidence>
<dbReference type="STRING" id="653733.Selin_0892"/>
<dbReference type="NCBIfam" id="TIGR01549">
    <property type="entry name" value="HAD-SF-IA-v1"/>
    <property type="match status" value="1"/>
</dbReference>
<dbReference type="RefSeq" id="WP_013505518.1">
    <property type="nucleotide sequence ID" value="NC_014836.1"/>
</dbReference>
<dbReference type="PANTHER" id="PTHR43434">
    <property type="entry name" value="PHOSPHOGLYCOLATE PHOSPHATASE"/>
    <property type="match status" value="1"/>
</dbReference>
<dbReference type="EC" id="3.1.3.18" evidence="4"/>
<dbReference type="Proteomes" id="UP000002572">
    <property type="component" value="Chromosome"/>
</dbReference>
<evidence type="ECO:0000313" key="6">
    <source>
        <dbReference type="Proteomes" id="UP000002572"/>
    </source>
</evidence>
<dbReference type="InterPro" id="IPR023214">
    <property type="entry name" value="HAD_sf"/>
</dbReference>
<dbReference type="GO" id="GO:0006281">
    <property type="term" value="P:DNA repair"/>
    <property type="evidence" value="ECO:0007669"/>
    <property type="project" value="TreeGrafter"/>
</dbReference>
<dbReference type="HOGENOM" id="CLU_045011_19_3_0"/>
<comment type="catalytic activity">
    <reaction evidence="1">
        <text>2-phosphoglycolate + H2O = glycolate + phosphate</text>
        <dbReference type="Rhea" id="RHEA:14369"/>
        <dbReference type="ChEBI" id="CHEBI:15377"/>
        <dbReference type="ChEBI" id="CHEBI:29805"/>
        <dbReference type="ChEBI" id="CHEBI:43474"/>
        <dbReference type="ChEBI" id="CHEBI:58033"/>
        <dbReference type="EC" id="3.1.3.18"/>
    </reaction>
</comment>
<dbReference type="GO" id="GO:0005829">
    <property type="term" value="C:cytosol"/>
    <property type="evidence" value="ECO:0007669"/>
    <property type="project" value="TreeGrafter"/>
</dbReference>
<dbReference type="SUPFAM" id="SSF56784">
    <property type="entry name" value="HAD-like"/>
    <property type="match status" value="1"/>
</dbReference>
<dbReference type="Gene3D" id="1.10.150.240">
    <property type="entry name" value="Putative phosphatase, domain 2"/>
    <property type="match status" value="1"/>
</dbReference>
<dbReference type="InterPro" id="IPR023198">
    <property type="entry name" value="PGP-like_dom2"/>
</dbReference>
<comment type="similarity">
    <text evidence="3">Belongs to the HAD-like hydrolase superfamily. CbbY/CbbZ/Gph/YieH family.</text>
</comment>
<evidence type="ECO:0000313" key="5">
    <source>
        <dbReference type="EMBL" id="ADU65632.1"/>
    </source>
</evidence>
<accession>E6W2P8</accession>
<dbReference type="Pfam" id="PF13419">
    <property type="entry name" value="HAD_2"/>
    <property type="match status" value="1"/>
</dbReference>
<keyword evidence="5" id="KW-0378">Hydrolase</keyword>
<dbReference type="InterPro" id="IPR036412">
    <property type="entry name" value="HAD-like_sf"/>
</dbReference>
<gene>
    <name evidence="5" type="ordered locus">Selin_0892</name>
</gene>
<dbReference type="InParanoid" id="E6W2P8"/>
<dbReference type="AlphaFoldDB" id="E6W2P8"/>
<dbReference type="KEGG" id="din:Selin_0892"/>
<dbReference type="PANTHER" id="PTHR43434:SF1">
    <property type="entry name" value="PHOSPHOGLYCOLATE PHOSPHATASE"/>
    <property type="match status" value="1"/>
</dbReference>
<protein>
    <recommendedName>
        <fullName evidence="4">phosphoglycolate phosphatase</fullName>
        <ecNumber evidence="4">3.1.3.18</ecNumber>
    </recommendedName>
</protein>
<dbReference type="eggNOG" id="COG0546">
    <property type="taxonomic scope" value="Bacteria"/>
</dbReference>